<comment type="function">
    <text evidence="4">Functions as a PqqA binding protein and presents PqqA to PqqE, in the pyrroloquinoline quinone (PQQ) biosynthetic pathway.</text>
</comment>
<accession>A0A2A4HKL4</accession>
<gene>
    <name evidence="4" type="primary">pqqD</name>
    <name evidence="5" type="ORF">CPA45_11840</name>
</gene>
<dbReference type="InterPro" id="IPR022479">
    <property type="entry name" value="PqqD_bac"/>
</dbReference>
<dbReference type="NCBIfam" id="NF002535">
    <property type="entry name" value="PRK02079.1"/>
    <property type="match status" value="1"/>
</dbReference>
<dbReference type="GO" id="GO:0018189">
    <property type="term" value="P:pyrroloquinoline quinone biosynthetic process"/>
    <property type="evidence" value="ECO:0007669"/>
    <property type="project" value="UniProtKB-UniRule"/>
</dbReference>
<sequence>MSQQLTQTQKLAQIQKNPVAQQDIYQLRRGWRLQWEAIQGCHVILYPEGMVKLSPTAGAILEQLDGHQTIADIIAILQQRYPDADSLADDVLQFINEARDNGWLAVKEVHCGQ</sequence>
<reference evidence="6" key="1">
    <citation type="submission" date="2017-09" db="EMBL/GenBank/DDBJ databases">
        <authorList>
            <person name="Cho G.-S."/>
            <person name="Oguntoyinbo F.A."/>
            <person name="Cnockaert M."/>
            <person name="Kabisch J."/>
            <person name="Neve H."/>
            <person name="Bockelmann W."/>
            <person name="Wenning M."/>
            <person name="Franz C.M."/>
            <person name="Vandamme P."/>
        </authorList>
    </citation>
    <scope>NUCLEOTIDE SEQUENCE [LARGE SCALE GENOMIC DNA]</scope>
    <source>
        <strain evidence="6">MBT G8648</strain>
    </source>
</reference>
<comment type="similarity">
    <text evidence="4">Belongs to the PqqD family.</text>
</comment>
<organism evidence="5 6">
    <name type="scientific">Vreelandella nigrificans</name>
    <dbReference type="NCBI Taxonomy" id="2042704"/>
    <lineage>
        <taxon>Bacteria</taxon>
        <taxon>Pseudomonadati</taxon>
        <taxon>Pseudomonadota</taxon>
        <taxon>Gammaproteobacteria</taxon>
        <taxon>Oceanospirillales</taxon>
        <taxon>Halomonadaceae</taxon>
        <taxon>Vreelandella</taxon>
    </lineage>
</organism>
<dbReference type="RefSeq" id="WP_096651753.1">
    <property type="nucleotide sequence ID" value="NZ_NWUX01000009.1"/>
</dbReference>
<protein>
    <recommendedName>
        <fullName evidence="4">PqqA binding protein</fullName>
    </recommendedName>
    <alternativeName>
        <fullName evidence="4">Coenzyme PQQ synthesis protein D</fullName>
    </alternativeName>
    <alternativeName>
        <fullName evidence="4">Pyrroloquinoline quinone biosynthesis protein D</fullName>
    </alternativeName>
</protein>
<evidence type="ECO:0000256" key="3">
    <source>
        <dbReference type="ARBA" id="ARBA00022905"/>
    </source>
</evidence>
<dbReference type="OrthoDB" id="7356791at2"/>
<comment type="subunit">
    <text evidence="2 4">Monomer. Interacts with PqqE.</text>
</comment>
<dbReference type="HAMAP" id="MF_00655">
    <property type="entry name" value="PQQ_syn_PqqD"/>
    <property type="match status" value="1"/>
</dbReference>
<dbReference type="Proteomes" id="UP000218677">
    <property type="component" value="Unassembled WGS sequence"/>
</dbReference>
<dbReference type="GO" id="GO:0048038">
    <property type="term" value="F:quinone binding"/>
    <property type="evidence" value="ECO:0007669"/>
    <property type="project" value="InterPro"/>
</dbReference>
<dbReference type="UniPathway" id="UPA00539"/>
<evidence type="ECO:0000313" key="6">
    <source>
        <dbReference type="Proteomes" id="UP000218677"/>
    </source>
</evidence>
<dbReference type="Gene3D" id="1.10.10.1150">
    <property type="entry name" value="Coenzyme PQQ synthesis protein D (PqqD)"/>
    <property type="match status" value="1"/>
</dbReference>
<name>A0A2A4HKL4_9GAMM</name>
<dbReference type="EMBL" id="NWUX01000009">
    <property type="protein sequence ID" value="PCF95452.1"/>
    <property type="molecule type" value="Genomic_DNA"/>
</dbReference>
<evidence type="ECO:0000256" key="1">
    <source>
        <dbReference type="ARBA" id="ARBA00004886"/>
    </source>
</evidence>
<comment type="caution">
    <text evidence="5">The sequence shown here is derived from an EMBL/GenBank/DDBJ whole genome shotgun (WGS) entry which is preliminary data.</text>
</comment>
<dbReference type="NCBIfam" id="TIGR03859">
    <property type="entry name" value="PQQ_PqqD"/>
    <property type="match status" value="1"/>
</dbReference>
<comment type="pathway">
    <text evidence="1 4">Cofactor biosynthesis; pyrroloquinoline quinone biosynthesis.</text>
</comment>
<keyword evidence="3 4" id="KW-0884">PQQ biosynthesis</keyword>
<dbReference type="InterPro" id="IPR041881">
    <property type="entry name" value="PqqD_sf"/>
</dbReference>
<evidence type="ECO:0000313" key="5">
    <source>
        <dbReference type="EMBL" id="PCF95452.1"/>
    </source>
</evidence>
<dbReference type="InterPro" id="IPR008792">
    <property type="entry name" value="PQQD"/>
</dbReference>
<dbReference type="Pfam" id="PF05402">
    <property type="entry name" value="PqqD"/>
    <property type="match status" value="1"/>
</dbReference>
<dbReference type="AlphaFoldDB" id="A0A2A4HKL4"/>
<evidence type="ECO:0000256" key="2">
    <source>
        <dbReference type="ARBA" id="ARBA00011741"/>
    </source>
</evidence>
<keyword evidence="6" id="KW-1185">Reference proteome</keyword>
<proteinExistence type="inferred from homology"/>
<evidence type="ECO:0000256" key="4">
    <source>
        <dbReference type="HAMAP-Rule" id="MF_00655"/>
    </source>
</evidence>